<name>A0A401Z6N9_9ACTN</name>
<proteinExistence type="predicted"/>
<keyword evidence="1" id="KW-0732">Signal</keyword>
<dbReference type="RefSeq" id="WP_126643988.1">
    <property type="nucleotide sequence ID" value="NZ_BIFH01000066.1"/>
</dbReference>
<dbReference type="EMBL" id="BIFH01000066">
    <property type="protein sequence ID" value="GCE02503.1"/>
    <property type="molecule type" value="Genomic_DNA"/>
</dbReference>
<gene>
    <name evidence="2" type="ORF">EHYA_10280</name>
</gene>
<evidence type="ECO:0000313" key="2">
    <source>
        <dbReference type="EMBL" id="GCE02503.1"/>
    </source>
</evidence>
<evidence type="ECO:0000256" key="1">
    <source>
        <dbReference type="SAM" id="SignalP"/>
    </source>
</evidence>
<evidence type="ECO:0000313" key="3">
    <source>
        <dbReference type="Proteomes" id="UP000286931"/>
    </source>
</evidence>
<dbReference type="Proteomes" id="UP000286931">
    <property type="component" value="Unassembled WGS sequence"/>
</dbReference>
<organism evidence="2 3">
    <name type="scientific">Embleya hyalina</name>
    <dbReference type="NCBI Taxonomy" id="516124"/>
    <lineage>
        <taxon>Bacteria</taxon>
        <taxon>Bacillati</taxon>
        <taxon>Actinomycetota</taxon>
        <taxon>Actinomycetes</taxon>
        <taxon>Kitasatosporales</taxon>
        <taxon>Streptomycetaceae</taxon>
        <taxon>Embleya</taxon>
    </lineage>
</organism>
<comment type="caution">
    <text evidence="2">The sequence shown here is derived from an EMBL/GenBank/DDBJ whole genome shotgun (WGS) entry which is preliminary data.</text>
</comment>
<keyword evidence="3" id="KW-1185">Reference proteome</keyword>
<feature type="signal peptide" evidence="1">
    <location>
        <begin position="1"/>
        <end position="28"/>
    </location>
</feature>
<protein>
    <submittedName>
        <fullName evidence="2">Uncharacterized protein</fullName>
    </submittedName>
</protein>
<sequence>MPKRVRIAALASAGALAAVTTFVGSASAGGPSTAPYDCVDARGRAFPAKVTYFTGGGQLKVTISAPPISAGFPANSINTTAIFNGPSGGVVYDGAVNPPYPGGAPVFNLGAIPKVSGTIGVGQPLADVISGPPPSPSNWSLRVLFPGWPGWYCVARAPLSPTLLYS</sequence>
<dbReference type="OrthoDB" id="4350424at2"/>
<accession>A0A401Z6N9</accession>
<reference evidence="2 3" key="1">
    <citation type="submission" date="2018-12" db="EMBL/GenBank/DDBJ databases">
        <title>Draft genome sequence of Embleya hyalina NBRC 13850T.</title>
        <authorList>
            <person name="Komaki H."/>
            <person name="Hosoyama A."/>
            <person name="Kimura A."/>
            <person name="Ichikawa N."/>
            <person name="Tamura T."/>
        </authorList>
    </citation>
    <scope>NUCLEOTIDE SEQUENCE [LARGE SCALE GENOMIC DNA]</scope>
    <source>
        <strain evidence="2 3">NBRC 13850</strain>
    </source>
</reference>
<feature type="chain" id="PRO_5019481160" evidence="1">
    <location>
        <begin position="29"/>
        <end position="166"/>
    </location>
</feature>
<dbReference type="AlphaFoldDB" id="A0A401Z6N9"/>